<sequence length="159" mass="17792">MAAASAQHLCPAPHHRGGGASLRRDAGTRQCLVGLHRRLAMVARRGRCTSLVALHHDLSERIDNLRPHRLLFLSHLSRRSLRASPTLSDFFPFAISCVQQRGKESMSDGIRLWAPSVLHKDSEYCCCFSFSFSQSKIGVASPAACRHCAHLLRCRRRLH</sequence>
<evidence type="ECO:0000256" key="1">
    <source>
        <dbReference type="SAM" id="MobiDB-lite"/>
    </source>
</evidence>
<reference evidence="2" key="2">
    <citation type="journal article" date="2015" name="Data Brief">
        <title>Shoot transcriptome of the giant reed, Arundo donax.</title>
        <authorList>
            <person name="Barrero R.A."/>
            <person name="Guerrero F.D."/>
            <person name="Moolhuijzen P."/>
            <person name="Goolsby J.A."/>
            <person name="Tidwell J."/>
            <person name="Bellgard S.E."/>
            <person name="Bellgard M.I."/>
        </authorList>
    </citation>
    <scope>NUCLEOTIDE SEQUENCE</scope>
    <source>
        <tissue evidence="2">Shoot tissue taken approximately 20 cm above the soil surface</tissue>
    </source>
</reference>
<proteinExistence type="predicted"/>
<organism evidence="2">
    <name type="scientific">Arundo donax</name>
    <name type="common">Giant reed</name>
    <name type="synonym">Donax arundinaceus</name>
    <dbReference type="NCBI Taxonomy" id="35708"/>
    <lineage>
        <taxon>Eukaryota</taxon>
        <taxon>Viridiplantae</taxon>
        <taxon>Streptophyta</taxon>
        <taxon>Embryophyta</taxon>
        <taxon>Tracheophyta</taxon>
        <taxon>Spermatophyta</taxon>
        <taxon>Magnoliopsida</taxon>
        <taxon>Liliopsida</taxon>
        <taxon>Poales</taxon>
        <taxon>Poaceae</taxon>
        <taxon>PACMAD clade</taxon>
        <taxon>Arundinoideae</taxon>
        <taxon>Arundineae</taxon>
        <taxon>Arundo</taxon>
    </lineage>
</organism>
<name>A0A0A9HGV5_ARUDO</name>
<dbReference type="EMBL" id="GBRH01162852">
    <property type="protein sequence ID" value="JAE35044.1"/>
    <property type="molecule type" value="Transcribed_RNA"/>
</dbReference>
<accession>A0A0A9HGV5</accession>
<feature type="region of interest" description="Disordered" evidence="1">
    <location>
        <begin position="1"/>
        <end position="22"/>
    </location>
</feature>
<dbReference type="AlphaFoldDB" id="A0A0A9HGV5"/>
<protein>
    <submittedName>
        <fullName evidence="2">Uncharacterized protein</fullName>
    </submittedName>
</protein>
<evidence type="ECO:0000313" key="2">
    <source>
        <dbReference type="EMBL" id="JAE35044.1"/>
    </source>
</evidence>
<reference evidence="2" key="1">
    <citation type="submission" date="2014-09" db="EMBL/GenBank/DDBJ databases">
        <authorList>
            <person name="Magalhaes I.L.F."/>
            <person name="Oliveira U."/>
            <person name="Santos F.R."/>
            <person name="Vidigal T.H.D.A."/>
            <person name="Brescovit A.D."/>
            <person name="Santos A.J."/>
        </authorList>
    </citation>
    <scope>NUCLEOTIDE SEQUENCE</scope>
    <source>
        <tissue evidence="2">Shoot tissue taken approximately 20 cm above the soil surface</tissue>
    </source>
</reference>